<dbReference type="PROSITE" id="PS50113">
    <property type="entry name" value="PAC"/>
    <property type="match status" value="1"/>
</dbReference>
<evidence type="ECO:0000313" key="8">
    <source>
        <dbReference type="Proteomes" id="UP000092578"/>
    </source>
</evidence>
<dbReference type="AlphaFoldDB" id="A0A1B9AM49"/>
<dbReference type="InterPro" id="IPR004089">
    <property type="entry name" value="MCPsignal_dom"/>
</dbReference>
<sequence length="302" mass="34366">MVKQQEEINNTLVLKAMEDNLAMIQFDLNRRVSYVNDKFSETMGYTREKMLGMHHKELCFSYFSNSPGYEQFWRDLTFGKSFQDKIERIDAKGNRVWLEATYMPIRDLEERSVIGILKVATDITKRQNIVSQVADELQEMAEVLSISSETGINRSQELLLTINKIAEISSENTYTLDDLQQQTKAIQSIVKTIREIAAQTNLLALNAAIEAARAGEHGRGFDVVAKEVRKLSVSVENSIIEVRDNIEGITREIAKITNGITREQENVEHSQQQVHVTVEDFMNISSSAEKLDAQAKEFSKII</sequence>
<evidence type="ECO:0000259" key="6">
    <source>
        <dbReference type="PROSITE" id="PS50113"/>
    </source>
</evidence>
<comment type="similarity">
    <text evidence="2">Belongs to the methyl-accepting chemotaxis (MCP) protein family.</text>
</comment>
<reference evidence="8" key="1">
    <citation type="submission" date="2016-05" db="EMBL/GenBank/DDBJ databases">
        <authorList>
            <person name="Liu B."/>
            <person name="Wang J."/>
            <person name="Zhu Y."/>
            <person name="Liu G."/>
            <person name="Chen Q."/>
            <person name="Chen Z."/>
            <person name="Lan J."/>
            <person name="Che J."/>
            <person name="Ge C."/>
            <person name="Shi H."/>
            <person name="Pan Z."/>
            <person name="Liu X."/>
        </authorList>
    </citation>
    <scope>NUCLEOTIDE SEQUENCE [LARGE SCALE GENOMIC DNA]</scope>
    <source>
        <strain evidence="8">FJAT-27215</strain>
    </source>
</reference>
<dbReference type="InterPro" id="IPR035965">
    <property type="entry name" value="PAS-like_dom_sf"/>
</dbReference>
<dbReference type="SUPFAM" id="SSF58104">
    <property type="entry name" value="Methyl-accepting chemotaxis protein (MCP) signaling domain"/>
    <property type="match status" value="1"/>
</dbReference>
<dbReference type="PANTHER" id="PTHR32089:SF112">
    <property type="entry name" value="LYSOZYME-LIKE PROTEIN-RELATED"/>
    <property type="match status" value="1"/>
</dbReference>
<protein>
    <submittedName>
        <fullName evidence="7">Chemotaxis protein</fullName>
    </submittedName>
</protein>
<feature type="domain" description="PAS" evidence="5">
    <location>
        <begin position="23"/>
        <end position="52"/>
    </location>
</feature>
<feature type="domain" description="PAC" evidence="6">
    <location>
        <begin position="80"/>
        <end position="135"/>
    </location>
</feature>
<dbReference type="InterPro" id="IPR000014">
    <property type="entry name" value="PAS"/>
</dbReference>
<evidence type="ECO:0000313" key="7">
    <source>
        <dbReference type="EMBL" id="OCA84983.1"/>
    </source>
</evidence>
<dbReference type="GO" id="GO:0006935">
    <property type="term" value="P:chemotaxis"/>
    <property type="evidence" value="ECO:0007669"/>
    <property type="project" value="InterPro"/>
</dbReference>
<dbReference type="Proteomes" id="UP000092578">
    <property type="component" value="Unassembled WGS sequence"/>
</dbReference>
<organism evidence="7 8">
    <name type="scientific">Pseudobacillus wudalianchiensis</name>
    <dbReference type="NCBI Taxonomy" id="1743143"/>
    <lineage>
        <taxon>Bacteria</taxon>
        <taxon>Bacillati</taxon>
        <taxon>Bacillota</taxon>
        <taxon>Bacilli</taxon>
        <taxon>Bacillales</taxon>
        <taxon>Bacillaceae</taxon>
        <taxon>Pseudobacillus</taxon>
    </lineage>
</organism>
<dbReference type="SMART" id="SM00283">
    <property type="entry name" value="MA"/>
    <property type="match status" value="1"/>
</dbReference>
<dbReference type="RefSeq" id="WP_065410958.1">
    <property type="nucleotide sequence ID" value="NZ_MAYT01000027.1"/>
</dbReference>
<dbReference type="PROSITE" id="PS50112">
    <property type="entry name" value="PAS"/>
    <property type="match status" value="1"/>
</dbReference>
<evidence type="ECO:0000259" key="4">
    <source>
        <dbReference type="PROSITE" id="PS50111"/>
    </source>
</evidence>
<keyword evidence="8" id="KW-1185">Reference proteome</keyword>
<dbReference type="GO" id="GO:0004888">
    <property type="term" value="F:transmembrane signaling receptor activity"/>
    <property type="evidence" value="ECO:0007669"/>
    <property type="project" value="InterPro"/>
</dbReference>
<dbReference type="Gene3D" id="1.10.287.950">
    <property type="entry name" value="Methyl-accepting chemotaxis protein"/>
    <property type="match status" value="1"/>
</dbReference>
<keyword evidence="1 3" id="KW-0807">Transducer</keyword>
<proteinExistence type="inferred from homology"/>
<dbReference type="PRINTS" id="PR00260">
    <property type="entry name" value="CHEMTRNSDUCR"/>
</dbReference>
<name>A0A1B9AM49_9BACI</name>
<comment type="caution">
    <text evidence="7">The sequence shown here is derived from an EMBL/GenBank/DDBJ whole genome shotgun (WGS) entry which is preliminary data.</text>
</comment>
<dbReference type="GO" id="GO:0016020">
    <property type="term" value="C:membrane"/>
    <property type="evidence" value="ECO:0007669"/>
    <property type="project" value="InterPro"/>
</dbReference>
<dbReference type="PANTHER" id="PTHR32089">
    <property type="entry name" value="METHYL-ACCEPTING CHEMOTAXIS PROTEIN MCPB"/>
    <property type="match status" value="1"/>
</dbReference>
<gene>
    <name evidence="7" type="ORF">A8F95_09765</name>
</gene>
<dbReference type="NCBIfam" id="TIGR00229">
    <property type="entry name" value="sensory_box"/>
    <property type="match status" value="1"/>
</dbReference>
<evidence type="ECO:0000259" key="5">
    <source>
        <dbReference type="PROSITE" id="PS50112"/>
    </source>
</evidence>
<dbReference type="Gene3D" id="3.30.450.20">
    <property type="entry name" value="PAS domain"/>
    <property type="match status" value="1"/>
</dbReference>
<dbReference type="InterPro" id="IPR000700">
    <property type="entry name" value="PAS-assoc_C"/>
</dbReference>
<dbReference type="SUPFAM" id="SSF55785">
    <property type="entry name" value="PYP-like sensor domain (PAS domain)"/>
    <property type="match status" value="1"/>
</dbReference>
<dbReference type="EMBL" id="MAYT01000027">
    <property type="protein sequence ID" value="OCA84983.1"/>
    <property type="molecule type" value="Genomic_DNA"/>
</dbReference>
<dbReference type="CDD" id="cd00130">
    <property type="entry name" value="PAS"/>
    <property type="match status" value="1"/>
</dbReference>
<evidence type="ECO:0000256" key="2">
    <source>
        <dbReference type="ARBA" id="ARBA00029447"/>
    </source>
</evidence>
<dbReference type="Pfam" id="PF00015">
    <property type="entry name" value="MCPsignal"/>
    <property type="match status" value="1"/>
</dbReference>
<dbReference type="GO" id="GO:0007165">
    <property type="term" value="P:signal transduction"/>
    <property type="evidence" value="ECO:0007669"/>
    <property type="project" value="UniProtKB-KW"/>
</dbReference>
<dbReference type="InterPro" id="IPR004090">
    <property type="entry name" value="Chemotax_Me-accpt_rcpt"/>
</dbReference>
<feature type="domain" description="Methyl-accepting transducer" evidence="4">
    <location>
        <begin position="130"/>
        <end position="302"/>
    </location>
</feature>
<evidence type="ECO:0000256" key="1">
    <source>
        <dbReference type="ARBA" id="ARBA00023224"/>
    </source>
</evidence>
<evidence type="ECO:0000256" key="3">
    <source>
        <dbReference type="PROSITE-ProRule" id="PRU00284"/>
    </source>
</evidence>
<accession>A0A1B9AM49</accession>
<dbReference type="PROSITE" id="PS50111">
    <property type="entry name" value="CHEMOTAXIS_TRANSDUC_2"/>
    <property type="match status" value="1"/>
</dbReference>
<dbReference type="InterPro" id="IPR013656">
    <property type="entry name" value="PAS_4"/>
</dbReference>
<dbReference type="Pfam" id="PF08448">
    <property type="entry name" value="PAS_4"/>
    <property type="match status" value="1"/>
</dbReference>